<dbReference type="HOGENOM" id="CLU_874917_0_0_1"/>
<evidence type="ECO:0000313" key="2">
    <source>
        <dbReference type="EMBL" id="EEP79980.1"/>
    </source>
</evidence>
<proteinExistence type="predicted"/>
<keyword evidence="3" id="KW-1185">Reference proteome</keyword>
<dbReference type="AlphaFoldDB" id="C4JUL9"/>
<evidence type="ECO:0000313" key="3">
    <source>
        <dbReference type="Proteomes" id="UP000002058"/>
    </source>
</evidence>
<dbReference type="EMBL" id="CH476617">
    <property type="protein sequence ID" value="EEP79980.1"/>
    <property type="molecule type" value="Genomic_DNA"/>
</dbReference>
<dbReference type="eggNOG" id="ENOG502RS40">
    <property type="taxonomic scope" value="Eukaryota"/>
</dbReference>
<name>C4JUL9_UNCRE</name>
<dbReference type="Proteomes" id="UP000002058">
    <property type="component" value="Unassembled WGS sequence"/>
</dbReference>
<dbReference type="KEGG" id="ure:UREG_04822"/>
<dbReference type="STRING" id="336963.C4JUL9"/>
<reference evidence="3" key="1">
    <citation type="journal article" date="2009" name="Genome Res.">
        <title>Comparative genomic analyses of the human fungal pathogens Coccidioides and their relatives.</title>
        <authorList>
            <person name="Sharpton T.J."/>
            <person name="Stajich J.E."/>
            <person name="Rounsley S.D."/>
            <person name="Gardner M.J."/>
            <person name="Wortman J.R."/>
            <person name="Jordar V.S."/>
            <person name="Maiti R."/>
            <person name="Kodira C.D."/>
            <person name="Neafsey D.E."/>
            <person name="Zeng Q."/>
            <person name="Hung C.-Y."/>
            <person name="McMahan C."/>
            <person name="Muszewska A."/>
            <person name="Grynberg M."/>
            <person name="Mandel M.A."/>
            <person name="Kellner E.M."/>
            <person name="Barker B.M."/>
            <person name="Galgiani J.N."/>
            <person name="Orbach M.J."/>
            <person name="Kirkland T.N."/>
            <person name="Cole G.T."/>
            <person name="Henn M.R."/>
            <person name="Birren B.W."/>
            <person name="Taylor J.W."/>
        </authorList>
    </citation>
    <scope>NUCLEOTIDE SEQUENCE [LARGE SCALE GENOMIC DNA]</scope>
    <source>
        <strain evidence="3">UAMH 1704</strain>
    </source>
</reference>
<sequence length="318" mass="36632">MRFDTRFDAKRERLVEDWANLLSKSVPAVCDLAGAFRQDEACYYVSHHCGSFNFSLRLHWEDGKPDWLIRFPIPGKSVLPEDKVRNEVALMNFLRQHTSIPKDTTTDEKESDVLDPDISEDTLKTLYSEISKVLLELWSVDWDKIGAPDFDTSNSWRAQRPPVTLGMNEFIRYGGLAENLVLSNTFSSSLDYFMTMAELHSTHLKEQLNRNGWSLDPLYWNLLDNYVYGKASITERVARTTYETGLHGNREPYVRSKIEDLQRYNEAVASDECVDYEEPAEDETPEYWIKSDEKGPPQQISSARINGSRHPATGFLEN</sequence>
<evidence type="ECO:0000256" key="1">
    <source>
        <dbReference type="SAM" id="MobiDB-lite"/>
    </source>
</evidence>
<dbReference type="InParanoid" id="C4JUL9"/>
<evidence type="ECO:0008006" key="4">
    <source>
        <dbReference type="Google" id="ProtNLM"/>
    </source>
</evidence>
<feature type="compositionally biased region" description="Acidic residues" evidence="1">
    <location>
        <begin position="276"/>
        <end position="285"/>
    </location>
</feature>
<gene>
    <name evidence="2" type="ORF">UREG_04822</name>
</gene>
<dbReference type="GeneID" id="8440159"/>
<dbReference type="VEuPathDB" id="FungiDB:UREG_04822"/>
<dbReference type="PANTHER" id="PTHR21310:SF37">
    <property type="entry name" value="AMINOGLYCOSIDE PHOSPHOTRANSFERASE DOMAIN-CONTAINING PROTEIN"/>
    <property type="match status" value="1"/>
</dbReference>
<feature type="region of interest" description="Disordered" evidence="1">
    <location>
        <begin position="276"/>
        <end position="318"/>
    </location>
</feature>
<dbReference type="PANTHER" id="PTHR21310">
    <property type="entry name" value="AMINOGLYCOSIDE PHOSPHOTRANSFERASE-RELATED-RELATED"/>
    <property type="match status" value="1"/>
</dbReference>
<dbReference type="OrthoDB" id="5412996at2759"/>
<dbReference type="RefSeq" id="XP_002584133.1">
    <property type="nucleotide sequence ID" value="XM_002584087.1"/>
</dbReference>
<organism evidence="2 3">
    <name type="scientific">Uncinocarpus reesii (strain UAMH 1704)</name>
    <dbReference type="NCBI Taxonomy" id="336963"/>
    <lineage>
        <taxon>Eukaryota</taxon>
        <taxon>Fungi</taxon>
        <taxon>Dikarya</taxon>
        <taxon>Ascomycota</taxon>
        <taxon>Pezizomycotina</taxon>
        <taxon>Eurotiomycetes</taxon>
        <taxon>Eurotiomycetidae</taxon>
        <taxon>Onygenales</taxon>
        <taxon>Onygenaceae</taxon>
        <taxon>Uncinocarpus</taxon>
    </lineage>
</organism>
<dbReference type="InterPro" id="IPR051678">
    <property type="entry name" value="AGP_Transferase"/>
</dbReference>
<protein>
    <recommendedName>
        <fullName evidence="4">Aminoglycoside phosphotransferase domain-containing protein</fullName>
    </recommendedName>
</protein>
<accession>C4JUL9</accession>